<protein>
    <recommendedName>
        <fullName evidence="4">VCBS repeat-containing protein</fullName>
    </recommendedName>
</protein>
<proteinExistence type="predicted"/>
<dbReference type="RefSeq" id="WP_102823305.1">
    <property type="nucleotide sequence ID" value="NZ_CP139348.1"/>
</dbReference>
<sequence>MNKVALLALLVLGTSAVGHAAPIIAKSPSDLVPAGYVVAETIEGDLNKDGKTDYVLLIKGTDSANFIDHEYRGTLDRNRRGIVIVFDNNGTYEPALKNLDCFSSENEDGGVYFAPELSININKGNLFINYGHGRYGYWSYTFRYQNSDFELIGYDDSQNRGPLIERTTSINLLTRKMLTRENINQDAEGGDEKFKETWTRFTAQAPIKLKDVTDFDYIHMDSVIGPSK</sequence>
<dbReference type="OrthoDB" id="86940at2"/>
<keyword evidence="1" id="KW-0732">Signal</keyword>
<gene>
    <name evidence="2" type="ORF">CXK92_01480</name>
</gene>
<accession>A0A2N8S6C2</accession>
<name>A0A2N8S6C2_STUST</name>
<evidence type="ECO:0000313" key="2">
    <source>
        <dbReference type="EMBL" id="PNF82169.1"/>
    </source>
</evidence>
<comment type="caution">
    <text evidence="2">The sequence shown here is derived from an EMBL/GenBank/DDBJ whole genome shotgun (WGS) entry which is preliminary data.</text>
</comment>
<organism evidence="2 3">
    <name type="scientific">Stutzerimonas stutzeri</name>
    <name type="common">Pseudomonas stutzeri</name>
    <dbReference type="NCBI Taxonomy" id="316"/>
    <lineage>
        <taxon>Bacteria</taxon>
        <taxon>Pseudomonadati</taxon>
        <taxon>Pseudomonadota</taxon>
        <taxon>Gammaproteobacteria</taxon>
        <taxon>Pseudomonadales</taxon>
        <taxon>Pseudomonadaceae</taxon>
        <taxon>Stutzerimonas</taxon>
    </lineage>
</organism>
<feature type="signal peptide" evidence="1">
    <location>
        <begin position="1"/>
        <end position="20"/>
    </location>
</feature>
<dbReference type="Proteomes" id="UP000235925">
    <property type="component" value="Unassembled WGS sequence"/>
</dbReference>
<feature type="chain" id="PRO_5014705523" description="VCBS repeat-containing protein" evidence="1">
    <location>
        <begin position="21"/>
        <end position="228"/>
    </location>
</feature>
<evidence type="ECO:0008006" key="4">
    <source>
        <dbReference type="Google" id="ProtNLM"/>
    </source>
</evidence>
<evidence type="ECO:0000256" key="1">
    <source>
        <dbReference type="SAM" id="SignalP"/>
    </source>
</evidence>
<dbReference type="AlphaFoldDB" id="A0A2N8S6C2"/>
<evidence type="ECO:0000313" key="3">
    <source>
        <dbReference type="Proteomes" id="UP000235925"/>
    </source>
</evidence>
<reference evidence="2 3" key="1">
    <citation type="submission" date="2018-01" db="EMBL/GenBank/DDBJ databases">
        <title>Denitrification phenotypes of diverse strains of Pseudomonas stutzeri.</title>
        <authorList>
            <person name="Milligan D.A."/>
            <person name="Bergaust L."/>
            <person name="Bakken L.R."/>
            <person name="Frostegard A."/>
        </authorList>
    </citation>
    <scope>NUCLEOTIDE SEQUENCE [LARGE SCALE GENOMIC DNA]</scope>
    <source>
        <strain evidence="2 3">KC</strain>
    </source>
</reference>
<dbReference type="EMBL" id="POUN01000001">
    <property type="protein sequence ID" value="PNF82169.1"/>
    <property type="molecule type" value="Genomic_DNA"/>
</dbReference>